<dbReference type="PANTHER" id="PTHR11256">
    <property type="entry name" value="BCL-2 RELATED"/>
    <property type="match status" value="1"/>
</dbReference>
<evidence type="ECO:0000313" key="5">
    <source>
        <dbReference type="EMBL" id="KAL1249857.1"/>
    </source>
</evidence>
<keyword evidence="6" id="KW-1185">Reference proteome</keyword>
<dbReference type="Proteomes" id="UP001558613">
    <property type="component" value="Unassembled WGS sequence"/>
</dbReference>
<dbReference type="InterPro" id="IPR026298">
    <property type="entry name" value="Bcl-2_fam"/>
</dbReference>
<gene>
    <name evidence="5" type="ORF">QQF64_020862</name>
</gene>
<dbReference type="PRINTS" id="PR01864">
    <property type="entry name" value="APOPREGBCLX"/>
</dbReference>
<reference evidence="5 6" key="1">
    <citation type="submission" date="2023-09" db="EMBL/GenBank/DDBJ databases">
        <authorList>
            <person name="Wang M."/>
        </authorList>
    </citation>
    <scope>NUCLEOTIDE SEQUENCE [LARGE SCALE GENOMIC DNA]</scope>
    <source>
        <strain evidence="5">GT-2023</strain>
        <tissue evidence="5">Liver</tissue>
    </source>
</reference>
<dbReference type="SUPFAM" id="SSF56854">
    <property type="entry name" value="Bcl-2 inhibitors of programmed cell death"/>
    <property type="match status" value="1"/>
</dbReference>
<dbReference type="PROSITE" id="PS50062">
    <property type="entry name" value="BCL2_FAMILY"/>
    <property type="match status" value="1"/>
</dbReference>
<dbReference type="PRINTS" id="PR01862">
    <property type="entry name" value="BCL2FAMILY"/>
</dbReference>
<dbReference type="InterPro" id="IPR002475">
    <property type="entry name" value="Bcl2-like"/>
</dbReference>
<comment type="similarity">
    <text evidence="1">Belongs to the Bcl-2 family.</text>
</comment>
<comment type="caution">
    <text evidence="5">The sequence shown here is derived from an EMBL/GenBank/DDBJ whole genome shotgun (WGS) entry which is preliminary data.</text>
</comment>
<feature type="compositionally biased region" description="Basic and acidic residues" evidence="3">
    <location>
        <begin position="29"/>
        <end position="39"/>
    </location>
</feature>
<accession>A0ABR3LAD0</accession>
<evidence type="ECO:0000256" key="1">
    <source>
        <dbReference type="ARBA" id="ARBA00009458"/>
    </source>
</evidence>
<dbReference type="InterPro" id="IPR013279">
    <property type="entry name" value="Apop_reg_BclX"/>
</dbReference>
<feature type="compositionally biased region" description="Basic and acidic residues" evidence="3">
    <location>
        <begin position="8"/>
        <end position="21"/>
    </location>
</feature>
<dbReference type="CDD" id="cd06845">
    <property type="entry name" value="Bcl-2_like"/>
    <property type="match status" value="1"/>
</dbReference>
<dbReference type="InterPro" id="IPR020717">
    <property type="entry name" value="Bcl2_BH1_motif_CS"/>
</dbReference>
<organism evidence="5 6">
    <name type="scientific">Cirrhinus molitorella</name>
    <name type="common">mud carp</name>
    <dbReference type="NCBI Taxonomy" id="172907"/>
    <lineage>
        <taxon>Eukaryota</taxon>
        <taxon>Metazoa</taxon>
        <taxon>Chordata</taxon>
        <taxon>Craniata</taxon>
        <taxon>Vertebrata</taxon>
        <taxon>Euteleostomi</taxon>
        <taxon>Actinopterygii</taxon>
        <taxon>Neopterygii</taxon>
        <taxon>Teleostei</taxon>
        <taxon>Ostariophysi</taxon>
        <taxon>Cypriniformes</taxon>
        <taxon>Cyprinidae</taxon>
        <taxon>Labeoninae</taxon>
        <taxon>Labeonini</taxon>
        <taxon>Cirrhinus</taxon>
    </lineage>
</organism>
<evidence type="ECO:0000256" key="3">
    <source>
        <dbReference type="SAM" id="MobiDB-lite"/>
    </source>
</evidence>
<dbReference type="PANTHER" id="PTHR11256:SF12">
    <property type="entry name" value="BCL-2-LIKE PROTEIN 1"/>
    <property type="match status" value="1"/>
</dbReference>
<evidence type="ECO:0000259" key="4">
    <source>
        <dbReference type="SMART" id="SM00337"/>
    </source>
</evidence>
<sequence>MGMSHCTIPERRQKPEKDARRNYPYNHIEFTEDTNRTDAAEGNDEEEAAAGTTTLVNGSLNGTSTGSTGTPPRSPASTPQRQTNGTGGLDAVKEALRDSANEFELRYSQAFNDLSSQLHITPATAYQSFESVMDEVFRDGVNWGRIVGLFAFGGALCVECVEKEMSPLVGSIAEWMTVYLDNKIQPWIQSQGGWERFAEIFGKDAAAESRKSQENFKKWLLAGMTLLTGVVVGSLIAQKRLIAGINFSIFPVYSQLLIPAESHFKRFAGRAVKRDCQTVRAPAASSDRVKLVKAPGDVQK</sequence>
<dbReference type="Gene3D" id="1.10.437.10">
    <property type="entry name" value="Blc2-like"/>
    <property type="match status" value="1"/>
</dbReference>
<dbReference type="PROSITE" id="PS01080">
    <property type="entry name" value="BH1"/>
    <property type="match status" value="1"/>
</dbReference>
<feature type="region of interest" description="Disordered" evidence="3">
    <location>
        <begin position="1"/>
        <end position="87"/>
    </location>
</feature>
<name>A0ABR3LAD0_9TELE</name>
<dbReference type="InterPro" id="IPR046371">
    <property type="entry name" value="Bcl-2_BH1-3"/>
</dbReference>
<evidence type="ECO:0000313" key="6">
    <source>
        <dbReference type="Proteomes" id="UP001558613"/>
    </source>
</evidence>
<dbReference type="InterPro" id="IPR036834">
    <property type="entry name" value="Bcl-2-like_sf"/>
</dbReference>
<feature type="compositionally biased region" description="Low complexity" evidence="3">
    <location>
        <begin position="49"/>
        <end position="79"/>
    </location>
</feature>
<proteinExistence type="inferred from homology"/>
<dbReference type="EMBL" id="JAYMGO010000023">
    <property type="protein sequence ID" value="KAL1249857.1"/>
    <property type="molecule type" value="Genomic_DNA"/>
</dbReference>
<dbReference type="SMART" id="SM00337">
    <property type="entry name" value="BCL"/>
    <property type="match status" value="1"/>
</dbReference>
<keyword evidence="2" id="KW-0053">Apoptosis</keyword>
<feature type="domain" description="Bcl-2 Bcl-2 homology region 1-3" evidence="4">
    <location>
        <begin position="96"/>
        <end position="194"/>
    </location>
</feature>
<protein>
    <recommendedName>
        <fullName evidence="4">Bcl-2 Bcl-2 homology region 1-3 domain-containing protein</fullName>
    </recommendedName>
</protein>
<dbReference type="Pfam" id="PF00452">
    <property type="entry name" value="Bcl-2"/>
    <property type="match status" value="1"/>
</dbReference>
<evidence type="ECO:0000256" key="2">
    <source>
        <dbReference type="ARBA" id="ARBA00022703"/>
    </source>
</evidence>